<evidence type="ECO:0000313" key="4">
    <source>
        <dbReference type="Proteomes" id="UP000016923"/>
    </source>
</evidence>
<dbReference type="Pfam" id="PF01979">
    <property type="entry name" value="Amidohydro_1"/>
    <property type="match status" value="1"/>
</dbReference>
<name>S3C7V5_OPHP1</name>
<dbReference type="VEuPathDB" id="FungiDB:F503_08575"/>
<dbReference type="HOGENOM" id="CLU_023620_5_0_1"/>
<dbReference type="InterPro" id="IPR011059">
    <property type="entry name" value="Metal-dep_hydrolase_composite"/>
</dbReference>
<dbReference type="OMA" id="IPGPRCL"/>
<evidence type="ECO:0000313" key="3">
    <source>
        <dbReference type="EMBL" id="EPE02263.1"/>
    </source>
</evidence>
<feature type="region of interest" description="Disordered" evidence="1">
    <location>
        <begin position="23"/>
        <end position="50"/>
    </location>
</feature>
<dbReference type="InterPro" id="IPR057744">
    <property type="entry name" value="OTAase-like"/>
</dbReference>
<dbReference type="InterPro" id="IPR032466">
    <property type="entry name" value="Metal_Hydrolase"/>
</dbReference>
<feature type="compositionally biased region" description="Basic and acidic residues" evidence="1">
    <location>
        <begin position="25"/>
        <end position="39"/>
    </location>
</feature>
<accession>S3C7V5</accession>
<evidence type="ECO:0000256" key="1">
    <source>
        <dbReference type="SAM" id="MobiDB-lite"/>
    </source>
</evidence>
<dbReference type="SUPFAM" id="SSF51338">
    <property type="entry name" value="Composite domain of metallo-dependent hydrolases"/>
    <property type="match status" value="1"/>
</dbReference>
<organism evidence="3 4">
    <name type="scientific">Ophiostoma piceae (strain UAMH 11346)</name>
    <name type="common">Sap stain fungus</name>
    <dbReference type="NCBI Taxonomy" id="1262450"/>
    <lineage>
        <taxon>Eukaryota</taxon>
        <taxon>Fungi</taxon>
        <taxon>Dikarya</taxon>
        <taxon>Ascomycota</taxon>
        <taxon>Pezizomycotina</taxon>
        <taxon>Sordariomycetes</taxon>
        <taxon>Sordariomycetidae</taxon>
        <taxon>Ophiostomatales</taxon>
        <taxon>Ophiostomataceae</taxon>
        <taxon>Ophiostoma</taxon>
    </lineage>
</organism>
<dbReference type="OrthoDB" id="194468at2759"/>
<dbReference type="STRING" id="1262450.S3C7V5"/>
<sequence length="518" mass="56788">MSSQAYTPGIKSWAPWSIDSLADVAPEKKKGEGEGEENKPNGSDSFKDGVPSNVAHIHRMRLDPALQPACYEIACTHPESRILLTDVRIIDGTGHPPFLGDVLIEGEHITTVGVVPNREALERDPQVRVFTGRGRTLLPGLGDAHTHFTWNGGDLDRLGELGIEEHMLLTARSAQCFLDSGFTMCFGAASAKDRLDVVARDAINAGDIPGPRYLANAREIAKPNGELVAGITAFADGPEAMRATVRRYIKDIGVDNVKLSMSGEEICDARAADVCFFSDAETEAAVSEAHSFGKRVCAHARARDSVTMCVRHDVDVIYHASYTDDEGMDMLEHSKEKIFVVPALNWLWATLYEAQAYGYPQAAAEKAGYRRELEAAVAALREMHRRGIVVLPGGDYGFAWTPHGTYARDLEHFVRLLNFTPHEAIIAATAGVAKLMMRDHELGQIRPSYYADCVLVNGDPLDDITVLQDHDKLDVIIINGRVHKARRKEYIRASSAAGVVPDIATEFAEIKSPMQKAY</sequence>
<dbReference type="eggNOG" id="ENOG502R71Z">
    <property type="taxonomic scope" value="Eukaryota"/>
</dbReference>
<dbReference type="SUPFAM" id="SSF51556">
    <property type="entry name" value="Metallo-dependent hydrolases"/>
    <property type="match status" value="1"/>
</dbReference>
<protein>
    <submittedName>
        <fullName evidence="3">Isoaspartyl dipeptidase</fullName>
    </submittedName>
</protein>
<reference evidence="3 4" key="1">
    <citation type="journal article" date="2013" name="BMC Genomics">
        <title>The genome and transcriptome of the pine saprophyte Ophiostoma piceae, and a comparison with the bark beetle-associated pine pathogen Grosmannia clavigera.</title>
        <authorList>
            <person name="Haridas S."/>
            <person name="Wang Y."/>
            <person name="Lim L."/>
            <person name="Massoumi Alamouti S."/>
            <person name="Jackman S."/>
            <person name="Docking R."/>
            <person name="Robertson G."/>
            <person name="Birol I."/>
            <person name="Bohlmann J."/>
            <person name="Breuil C."/>
        </authorList>
    </citation>
    <scope>NUCLEOTIDE SEQUENCE [LARGE SCALE GENOMIC DNA]</scope>
    <source>
        <strain evidence="3 4">UAMH 11346</strain>
    </source>
</reference>
<evidence type="ECO:0000259" key="2">
    <source>
        <dbReference type="Pfam" id="PF01979"/>
    </source>
</evidence>
<dbReference type="InterPro" id="IPR051781">
    <property type="entry name" value="Metallo-dep_Hydrolase"/>
</dbReference>
<dbReference type="AlphaFoldDB" id="S3C7V5"/>
<dbReference type="CDD" id="cd01299">
    <property type="entry name" value="Met_dep_hydrolase_A"/>
    <property type="match status" value="1"/>
</dbReference>
<dbReference type="PANTHER" id="PTHR43135:SF3">
    <property type="entry name" value="ALPHA-D-RIBOSE 1-METHYLPHOSPHONATE 5-TRIPHOSPHATE DIPHOSPHATASE"/>
    <property type="match status" value="1"/>
</dbReference>
<dbReference type="Proteomes" id="UP000016923">
    <property type="component" value="Unassembled WGS sequence"/>
</dbReference>
<dbReference type="GO" id="GO:0016810">
    <property type="term" value="F:hydrolase activity, acting on carbon-nitrogen (but not peptide) bonds"/>
    <property type="evidence" value="ECO:0007669"/>
    <property type="project" value="InterPro"/>
</dbReference>
<dbReference type="Gene3D" id="2.30.40.10">
    <property type="entry name" value="Urease, subunit C, domain 1"/>
    <property type="match status" value="1"/>
</dbReference>
<gene>
    <name evidence="3" type="ORF">F503_08575</name>
</gene>
<dbReference type="Gene3D" id="3.20.20.140">
    <property type="entry name" value="Metal-dependent hydrolases"/>
    <property type="match status" value="1"/>
</dbReference>
<proteinExistence type="predicted"/>
<dbReference type="InterPro" id="IPR006680">
    <property type="entry name" value="Amidohydro-rel"/>
</dbReference>
<dbReference type="PANTHER" id="PTHR43135">
    <property type="entry name" value="ALPHA-D-RIBOSE 1-METHYLPHOSPHONATE 5-TRIPHOSPHATE DIPHOSPHATASE"/>
    <property type="match status" value="1"/>
</dbReference>
<feature type="domain" description="Amidohydrolase-related" evidence="2">
    <location>
        <begin position="136"/>
        <end position="482"/>
    </location>
</feature>
<dbReference type="EMBL" id="KE148182">
    <property type="protein sequence ID" value="EPE02263.1"/>
    <property type="molecule type" value="Genomic_DNA"/>
</dbReference>
<keyword evidence="4" id="KW-1185">Reference proteome</keyword>